<dbReference type="Proteomes" id="UP000001055">
    <property type="component" value="Unassembled WGS sequence"/>
</dbReference>
<dbReference type="KEGG" id="pno:SNOG_13601"/>
<evidence type="ECO:0000313" key="3">
    <source>
        <dbReference type="Proteomes" id="UP000001055"/>
    </source>
</evidence>
<name>Q0U3R3_PHANO</name>
<feature type="transmembrane region" description="Helical" evidence="1">
    <location>
        <begin position="53"/>
        <end position="73"/>
    </location>
</feature>
<proteinExistence type="predicted"/>
<dbReference type="GeneID" id="5980726"/>
<keyword evidence="1" id="KW-0812">Transmembrane</keyword>
<dbReference type="HOGENOM" id="CLU_1816487_0_0_1"/>
<dbReference type="AlphaFoldDB" id="Q0U3R3"/>
<protein>
    <submittedName>
        <fullName evidence="2">Uncharacterized protein</fullName>
    </submittedName>
</protein>
<gene>
    <name evidence="2" type="ORF">SNOG_13601</name>
</gene>
<organism evidence="2 3">
    <name type="scientific">Phaeosphaeria nodorum (strain SN15 / ATCC MYA-4574 / FGSC 10173)</name>
    <name type="common">Glume blotch fungus</name>
    <name type="synonym">Parastagonospora nodorum</name>
    <dbReference type="NCBI Taxonomy" id="321614"/>
    <lineage>
        <taxon>Eukaryota</taxon>
        <taxon>Fungi</taxon>
        <taxon>Dikarya</taxon>
        <taxon>Ascomycota</taxon>
        <taxon>Pezizomycotina</taxon>
        <taxon>Dothideomycetes</taxon>
        <taxon>Pleosporomycetidae</taxon>
        <taxon>Pleosporales</taxon>
        <taxon>Pleosporineae</taxon>
        <taxon>Phaeosphaeriaceae</taxon>
        <taxon>Parastagonospora</taxon>
    </lineage>
</organism>
<dbReference type="RefSeq" id="XP_001803806.1">
    <property type="nucleotide sequence ID" value="XM_001803754.1"/>
</dbReference>
<evidence type="ECO:0000313" key="2">
    <source>
        <dbReference type="EMBL" id="EAT79048.1"/>
    </source>
</evidence>
<reference evidence="3" key="1">
    <citation type="journal article" date="2007" name="Plant Cell">
        <title>Dothideomycete-plant interactions illuminated by genome sequencing and EST analysis of the wheat pathogen Stagonospora nodorum.</title>
        <authorList>
            <person name="Hane J.K."/>
            <person name="Lowe R.G."/>
            <person name="Solomon P.S."/>
            <person name="Tan K.C."/>
            <person name="Schoch C.L."/>
            <person name="Spatafora J.W."/>
            <person name="Crous P.W."/>
            <person name="Kodira C."/>
            <person name="Birren B.W."/>
            <person name="Galagan J.E."/>
            <person name="Torriani S.F."/>
            <person name="McDonald B.A."/>
            <person name="Oliver R.P."/>
        </authorList>
    </citation>
    <scope>NUCLEOTIDE SEQUENCE [LARGE SCALE GENOMIC DNA]</scope>
    <source>
        <strain evidence="3">SN15 / ATCC MYA-4574 / FGSC 10173</strain>
    </source>
</reference>
<dbReference type="InParanoid" id="Q0U3R3"/>
<sequence>MSLVWTRTNSASLCQNRQRATTKSSCDLATNTPILHFKVTKAKNQPKKLHLEMHSVTALLPLLVLAAGVLAAPTPLRLMSRGRPNLHEVIRDPTPINAGLHVALPSIPHLLPGLDLNLHTTHPRVVPAVEDDAAPVVVVDRA</sequence>
<keyword evidence="1" id="KW-0472">Membrane</keyword>
<accession>Q0U3R3</accession>
<evidence type="ECO:0000256" key="1">
    <source>
        <dbReference type="SAM" id="Phobius"/>
    </source>
</evidence>
<dbReference type="EMBL" id="CH445351">
    <property type="protein sequence ID" value="EAT79048.1"/>
    <property type="molecule type" value="Genomic_DNA"/>
</dbReference>
<keyword evidence="1" id="KW-1133">Transmembrane helix</keyword>
<dbReference type="VEuPathDB" id="FungiDB:JI435_136010"/>